<feature type="compositionally biased region" description="Acidic residues" evidence="4">
    <location>
        <begin position="328"/>
        <end position="357"/>
    </location>
</feature>
<dbReference type="GO" id="GO:0005524">
    <property type="term" value="F:ATP binding"/>
    <property type="evidence" value="ECO:0007669"/>
    <property type="project" value="UniProtKB-KW"/>
</dbReference>
<evidence type="ECO:0000259" key="5">
    <source>
        <dbReference type="PROSITE" id="PS50234"/>
    </source>
</evidence>
<comment type="similarity">
    <text evidence="1">Belongs to the Mg-chelatase subunits D/I family.</text>
</comment>
<dbReference type="Pfam" id="PF17863">
    <property type="entry name" value="AAA_lid_2"/>
    <property type="match status" value="1"/>
</dbReference>
<dbReference type="InterPro" id="IPR027417">
    <property type="entry name" value="P-loop_NTPase"/>
</dbReference>
<accession>M0DRR4</accession>
<sequence>MPAVVGQADLKRVLLALAVEPSLSGALLRGEKGTAKSTSVRALADLLPELAVVADCPYGCPPPDAAEAGDGHAAGDRCASCRDREDPPVETRTAPLVTLPLGATRDRVVGTLSVADALDGDAEFDPGLLARANRGVLYVDEVNLLPDHLIDVLLDAAATGTNRVERDGVSVTHPADFTLIGTMNPEEGELRPQLRDRFDLCVDVTGSDEIDERVEILDRVVDEGDGRDLREEYAAETAALRERVREARDRRPTIPEGFKRDVVELCRDAGVDGHRADFAVARAARAFAALDGRPKVIESDVADAAEYALNHRLRSRPFDEAADPEEVVDDHFGDDDAEGDSDPESDLDPEGDADSQGDGDGTNADGSNPDGSDPDGESESDEGSIGGERRSDAGDEGGSDEPDPDGSDRNRPSGRGGSDSRNTGDAERPASDAAVSDSAEGEQDDGGDSDGEDEAAPIPPGGARAGVADATAPEVPSPENPDDGTGDGDGRHAATPSPDGRGPRVRAERVSESGSVDPAATVRAAVRNGRSRPAETDLRRAVRADDAETLTVFVADASASMAPAMRAAKGVALELLRDAYTERDEVALISFGGDGAEVLLPPTASVSLAARQLKELPTADRTPLPDGLRKAATLVEREAPAAATVVLVSDGRANVANGSPTAATRRAAERVAETGASVLVVDAGESRAGVLDIVCEATDASRTPLASLSPESVVEGHSGFRGA</sequence>
<organism evidence="6 7">
    <name type="scientific">Halorubrum distributum JCM 10247</name>
    <dbReference type="NCBI Taxonomy" id="1227486"/>
    <lineage>
        <taxon>Archaea</taxon>
        <taxon>Methanobacteriati</taxon>
        <taxon>Methanobacteriota</taxon>
        <taxon>Stenosarchaea group</taxon>
        <taxon>Halobacteria</taxon>
        <taxon>Halobacteriales</taxon>
        <taxon>Haloferacaceae</taxon>
        <taxon>Halorubrum</taxon>
        <taxon>Halorubrum distributum group</taxon>
    </lineage>
</organism>
<dbReference type="InterPro" id="IPR003593">
    <property type="entry name" value="AAA+_ATPase"/>
</dbReference>
<dbReference type="PANTHER" id="PTHR35023:SF1">
    <property type="entry name" value="MG-PROTOPORPHYRIN IX CHELATASE"/>
    <property type="match status" value="1"/>
</dbReference>
<dbReference type="SMART" id="SM00327">
    <property type="entry name" value="VWA"/>
    <property type="match status" value="1"/>
</dbReference>
<dbReference type="InterPro" id="IPR036465">
    <property type="entry name" value="vWFA_dom_sf"/>
</dbReference>
<dbReference type="PROSITE" id="PS50234">
    <property type="entry name" value="VWFA"/>
    <property type="match status" value="1"/>
</dbReference>
<dbReference type="PATRIC" id="fig|1227486.3.peg.74"/>
<feature type="region of interest" description="Disordered" evidence="4">
    <location>
        <begin position="328"/>
        <end position="519"/>
    </location>
</feature>
<dbReference type="Proteomes" id="UP000011572">
    <property type="component" value="Unassembled WGS sequence"/>
</dbReference>
<dbReference type="SUPFAM" id="SSF52540">
    <property type="entry name" value="P-loop containing nucleoside triphosphate hydrolases"/>
    <property type="match status" value="1"/>
</dbReference>
<comment type="caution">
    <text evidence="6">The sequence shown here is derived from an EMBL/GenBank/DDBJ whole genome shotgun (WGS) entry which is preliminary data.</text>
</comment>
<feature type="compositionally biased region" description="Basic and acidic residues" evidence="4">
    <location>
        <begin position="501"/>
        <end position="511"/>
    </location>
</feature>
<dbReference type="InterPro" id="IPR041628">
    <property type="entry name" value="ChlI/MoxR_AAA_lid"/>
</dbReference>
<keyword evidence="3" id="KW-0067">ATP-binding</keyword>
<evidence type="ECO:0000313" key="7">
    <source>
        <dbReference type="Proteomes" id="UP000011572"/>
    </source>
</evidence>
<evidence type="ECO:0000256" key="2">
    <source>
        <dbReference type="ARBA" id="ARBA00022741"/>
    </source>
</evidence>
<evidence type="ECO:0000256" key="1">
    <source>
        <dbReference type="ARBA" id="ARBA00005799"/>
    </source>
</evidence>
<feature type="compositionally biased region" description="Acidic residues" evidence="4">
    <location>
        <begin position="394"/>
        <end position="405"/>
    </location>
</feature>
<dbReference type="Gene3D" id="1.10.8.80">
    <property type="entry name" value="Magnesium chelatase subunit I, C-Terminal domain"/>
    <property type="match status" value="1"/>
</dbReference>
<dbReference type="EMBL" id="AOIW01000009">
    <property type="protein sequence ID" value="ELZ38206.1"/>
    <property type="molecule type" value="Genomic_DNA"/>
</dbReference>
<feature type="domain" description="VWFA" evidence="5">
    <location>
        <begin position="550"/>
        <end position="685"/>
    </location>
</feature>
<name>M0DRR4_9EURY</name>
<dbReference type="SMART" id="SM00382">
    <property type="entry name" value="AAA"/>
    <property type="match status" value="1"/>
</dbReference>
<evidence type="ECO:0000256" key="4">
    <source>
        <dbReference type="SAM" id="MobiDB-lite"/>
    </source>
</evidence>
<dbReference type="Gene3D" id="3.40.50.410">
    <property type="entry name" value="von Willebrand factor, type A domain"/>
    <property type="match status" value="1"/>
</dbReference>
<dbReference type="InterPro" id="IPR000523">
    <property type="entry name" value="Mg_chelatse_chII-like_cat_dom"/>
</dbReference>
<evidence type="ECO:0000256" key="3">
    <source>
        <dbReference type="ARBA" id="ARBA00022840"/>
    </source>
</evidence>
<dbReference type="Pfam" id="PF13519">
    <property type="entry name" value="VWA_2"/>
    <property type="match status" value="1"/>
</dbReference>
<dbReference type="PANTHER" id="PTHR35023">
    <property type="entry name" value="CHELATASE-RELATED"/>
    <property type="match status" value="1"/>
</dbReference>
<dbReference type="InterPro" id="IPR002035">
    <property type="entry name" value="VWF_A"/>
</dbReference>
<protein>
    <submittedName>
        <fullName evidence="6">Protporphyrin IX magnesium chelatase</fullName>
    </submittedName>
</protein>
<keyword evidence="2" id="KW-0547">Nucleotide-binding</keyword>
<dbReference type="AlphaFoldDB" id="M0DRR4"/>
<dbReference type="InterPro" id="IPR052989">
    <property type="entry name" value="Mg-chelatase_DI-like"/>
</dbReference>
<feature type="compositionally biased region" description="Acidic residues" evidence="4">
    <location>
        <begin position="439"/>
        <end position="455"/>
    </location>
</feature>
<reference evidence="6 7" key="1">
    <citation type="journal article" date="2014" name="PLoS Genet.">
        <title>Phylogenetically driven sequencing of extremely halophilic archaea reveals strategies for static and dynamic osmo-response.</title>
        <authorList>
            <person name="Becker E.A."/>
            <person name="Seitzer P.M."/>
            <person name="Tritt A."/>
            <person name="Larsen D."/>
            <person name="Krusor M."/>
            <person name="Yao A.I."/>
            <person name="Wu D."/>
            <person name="Madern D."/>
            <person name="Eisen J.A."/>
            <person name="Darling A.E."/>
            <person name="Facciotti M.T."/>
        </authorList>
    </citation>
    <scope>NUCLEOTIDE SEQUENCE [LARGE SCALE GENOMIC DNA]</scope>
    <source>
        <strain evidence="6 7">JCM 10247</strain>
    </source>
</reference>
<proteinExistence type="inferred from homology"/>
<gene>
    <name evidence="6" type="ORF">C473_00512</name>
</gene>
<dbReference type="Pfam" id="PF01078">
    <property type="entry name" value="Mg_chelatase"/>
    <property type="match status" value="1"/>
</dbReference>
<dbReference type="SUPFAM" id="SSF53300">
    <property type="entry name" value="vWA-like"/>
    <property type="match status" value="1"/>
</dbReference>
<dbReference type="Gene3D" id="3.40.50.300">
    <property type="entry name" value="P-loop containing nucleotide triphosphate hydrolases"/>
    <property type="match status" value="1"/>
</dbReference>
<feature type="compositionally biased region" description="Acidic residues" evidence="4">
    <location>
        <begin position="372"/>
        <end position="382"/>
    </location>
</feature>
<evidence type="ECO:0000313" key="6">
    <source>
        <dbReference type="EMBL" id="ELZ38206.1"/>
    </source>
</evidence>